<reference evidence="6 7" key="2">
    <citation type="journal article" date="2016" name="Int. J. Syst. Evol. Microbiol.">
        <title>Flavisolibacter tropicus sp. nov., isolated from tropical soil.</title>
        <authorList>
            <person name="Lee J.J."/>
            <person name="Kang M.S."/>
            <person name="Kim G.S."/>
            <person name="Lee C.S."/>
            <person name="Lim S."/>
            <person name="Lee J."/>
            <person name="Roh S.H."/>
            <person name="Kang H."/>
            <person name="Ha J.M."/>
            <person name="Bae S."/>
            <person name="Jung H.Y."/>
            <person name="Kim M.K."/>
        </authorList>
    </citation>
    <scope>NUCLEOTIDE SEQUENCE [LARGE SCALE GENOMIC DNA]</scope>
    <source>
        <strain evidence="6 7">LCS9</strain>
    </source>
</reference>
<accession>A0A172U1F8</accession>
<dbReference type="Proteomes" id="UP000077177">
    <property type="component" value="Chromosome"/>
</dbReference>
<dbReference type="PANTHER" id="PTHR43399:SF4">
    <property type="entry name" value="CELL WALL-ASSOCIATED PROTEASE"/>
    <property type="match status" value="1"/>
</dbReference>
<dbReference type="PATRIC" id="fig|1492898.3.peg.4916"/>
<dbReference type="OrthoDB" id="9792152at2"/>
<protein>
    <recommendedName>
        <fullName evidence="8">Peptidase S8/S53 domain-containing protein</fullName>
    </recommendedName>
</protein>
<name>A0A172U1F8_9BACT</name>
<dbReference type="EMBL" id="CP011390">
    <property type="protein sequence ID" value="ANE52863.1"/>
    <property type="molecule type" value="Genomic_DNA"/>
</dbReference>
<dbReference type="Gene3D" id="3.40.50.200">
    <property type="entry name" value="Peptidase S8/S53 domain"/>
    <property type="match status" value="1"/>
</dbReference>
<dbReference type="InterPro" id="IPR036852">
    <property type="entry name" value="Peptidase_S8/S53_dom_sf"/>
</dbReference>
<gene>
    <name evidence="6" type="ORF">SY85_22660</name>
</gene>
<dbReference type="CDD" id="cd04842">
    <property type="entry name" value="Peptidases_S8_Kp43_protease"/>
    <property type="match status" value="1"/>
</dbReference>
<dbReference type="PANTHER" id="PTHR43399">
    <property type="entry name" value="SUBTILISIN-RELATED"/>
    <property type="match status" value="1"/>
</dbReference>
<dbReference type="AlphaFoldDB" id="A0A172U1F8"/>
<dbReference type="InterPro" id="IPR026444">
    <property type="entry name" value="Secre_tail"/>
</dbReference>
<evidence type="ECO:0008006" key="8">
    <source>
        <dbReference type="Google" id="ProtNLM"/>
    </source>
</evidence>
<feature type="domain" description="Secretion system C-terminal sorting" evidence="5">
    <location>
        <begin position="787"/>
        <end position="861"/>
    </location>
</feature>
<proteinExistence type="inferred from homology"/>
<dbReference type="RefSeq" id="WP_066408081.1">
    <property type="nucleotide sequence ID" value="NZ_CP011390.1"/>
</dbReference>
<feature type="chain" id="PRO_5008001550" description="Peptidase S8/S53 domain-containing protein" evidence="3">
    <location>
        <begin position="21"/>
        <end position="862"/>
    </location>
</feature>
<keyword evidence="3" id="KW-0732">Signal</keyword>
<evidence type="ECO:0000256" key="1">
    <source>
        <dbReference type="ARBA" id="ARBA00011073"/>
    </source>
</evidence>
<comment type="similarity">
    <text evidence="1 2">Belongs to the peptidase S8 family.</text>
</comment>
<organism evidence="6 7">
    <name type="scientific">Flavisolibacter tropicus</name>
    <dbReference type="NCBI Taxonomy" id="1492898"/>
    <lineage>
        <taxon>Bacteria</taxon>
        <taxon>Pseudomonadati</taxon>
        <taxon>Bacteroidota</taxon>
        <taxon>Chitinophagia</taxon>
        <taxon>Chitinophagales</taxon>
        <taxon>Chitinophagaceae</taxon>
        <taxon>Flavisolibacter</taxon>
    </lineage>
</organism>
<dbReference type="KEGG" id="fla:SY85_22660"/>
<dbReference type="GO" id="GO:0006508">
    <property type="term" value="P:proteolysis"/>
    <property type="evidence" value="ECO:0007669"/>
    <property type="project" value="InterPro"/>
</dbReference>
<dbReference type="Gene3D" id="2.60.120.380">
    <property type="match status" value="1"/>
</dbReference>
<dbReference type="InterPro" id="IPR034058">
    <property type="entry name" value="TagA/B/C/D_pept_dom"/>
</dbReference>
<dbReference type="GO" id="GO:0004252">
    <property type="term" value="F:serine-type endopeptidase activity"/>
    <property type="evidence" value="ECO:0007669"/>
    <property type="project" value="InterPro"/>
</dbReference>
<evidence type="ECO:0000256" key="3">
    <source>
        <dbReference type="SAM" id="SignalP"/>
    </source>
</evidence>
<reference evidence="7" key="1">
    <citation type="submission" date="2015-01" db="EMBL/GenBank/DDBJ databases">
        <title>Flavisolibacter sp./LCS9/ whole genome sequencing.</title>
        <authorList>
            <person name="Kim M.K."/>
            <person name="Srinivasan S."/>
            <person name="Lee J.-J."/>
        </authorList>
    </citation>
    <scope>NUCLEOTIDE SEQUENCE [LARGE SCALE GENOMIC DNA]</scope>
    <source>
        <strain evidence="7">LCS9</strain>
    </source>
</reference>
<dbReference type="Pfam" id="PF00082">
    <property type="entry name" value="Peptidase_S8"/>
    <property type="match status" value="1"/>
</dbReference>
<evidence type="ECO:0000313" key="6">
    <source>
        <dbReference type="EMBL" id="ANE52863.1"/>
    </source>
</evidence>
<evidence type="ECO:0000313" key="7">
    <source>
        <dbReference type="Proteomes" id="UP000077177"/>
    </source>
</evidence>
<feature type="signal peptide" evidence="3">
    <location>
        <begin position="1"/>
        <end position="20"/>
    </location>
</feature>
<feature type="domain" description="Peptidase S8/S53" evidence="4">
    <location>
        <begin position="159"/>
        <end position="376"/>
    </location>
</feature>
<dbReference type="InterPro" id="IPR051048">
    <property type="entry name" value="Peptidase_S8/S53_subtilisin"/>
</dbReference>
<evidence type="ECO:0000259" key="4">
    <source>
        <dbReference type="Pfam" id="PF00082"/>
    </source>
</evidence>
<dbReference type="InterPro" id="IPR000209">
    <property type="entry name" value="Peptidase_S8/S53_dom"/>
</dbReference>
<dbReference type="Pfam" id="PF18962">
    <property type="entry name" value="Por_Secre_tail"/>
    <property type="match status" value="1"/>
</dbReference>
<sequence>MNRLLTLTLICLFISLCSNAQLSRQDAGVKVSASLSKKLLSARDTDSIDVYVSYTNADSIQASVRFLSTYQAGRVSLLRTKVSELQQLLKTKHILFADAYVPPKEELTTATLDLATNKINLAHNDFPALNGSGLNVSIKENLLDTTDLDYIGRFFNTGLNAASVTAHATIMATTIAGAGNTSSFGKGVAPNSYLTSSNFASLLPDADAVFKQNGISVQNHSYGTAIQNYYGPEAAAYDISAANNPELLHVFSSGNSGTSKGTENYNDLDGVANLTGNFKMAKSILTVGAIDSFYQVSPLSSKGPAYDGRIKPELVAFGEDGSSGAAAMVSGSALLVQQAYKLKYGRMPLAATTKAILINSADDVGQKGIDFASGFGNLNTHAAIKTVQEGRMFEGSRNANTSAFFQIVVPQKAALLKVTLVWADPAAAVNATKALVNDLDLTVSSPDGIKWLPWVLNSKPNKQSLLSAPERKTDTLNTIEQVSIETPVAGTYTIQVAAKTLQSTSQAFSIAYQIDSAETVFWTFPAATDKLEANATSVIRWQTNISSSGTIEYSTDKTTWKPVASIADIGTGYFKWQVPDITSTAWLRLKTADKTIITDTFVISHIPTMDVGFQCADSFLLLWNKQPVQQFQLYELKDKYLSTFATVTDTFSLLKKTQHPAIYYSVIPIVNGKPGLQASILNYTAQGVNCYFKSFYVQSQTPKTAILSGSLGSVYGVSALVLQKLVNNAFVNNKPIGQLQTKQFVIEDSDMHQGLNQYRLALQLTNGQTIYSEIIGAYQFNGHNVIIYPNPASQGQPIQIITSRAGRTAIKIYNSAGALLSEMRLKDLKQQIPPLRLNTGMYVVKVVDEETGDISSQKIIVY</sequence>
<evidence type="ECO:0000256" key="2">
    <source>
        <dbReference type="PROSITE-ProRule" id="PRU01240"/>
    </source>
</evidence>
<dbReference type="PROSITE" id="PS51892">
    <property type="entry name" value="SUBTILASE"/>
    <property type="match status" value="1"/>
</dbReference>
<dbReference type="SUPFAM" id="SSF52743">
    <property type="entry name" value="Subtilisin-like"/>
    <property type="match status" value="1"/>
</dbReference>
<evidence type="ECO:0000259" key="5">
    <source>
        <dbReference type="Pfam" id="PF18962"/>
    </source>
</evidence>
<comment type="caution">
    <text evidence="2">Lacks conserved residue(s) required for the propagation of feature annotation.</text>
</comment>
<dbReference type="NCBIfam" id="TIGR04183">
    <property type="entry name" value="Por_Secre_tail"/>
    <property type="match status" value="1"/>
</dbReference>
<keyword evidence="7" id="KW-1185">Reference proteome</keyword>
<dbReference type="STRING" id="1492898.SY85_22660"/>